<feature type="chain" id="PRO_5041279731" evidence="1">
    <location>
        <begin position="20"/>
        <end position="208"/>
    </location>
</feature>
<dbReference type="AlphaFoldDB" id="A0AA40BLW6"/>
<dbReference type="EMBL" id="JAUKTV010000006">
    <property type="protein sequence ID" value="KAK0736607.1"/>
    <property type="molecule type" value="Genomic_DNA"/>
</dbReference>
<dbReference type="Proteomes" id="UP001172159">
    <property type="component" value="Unassembled WGS sequence"/>
</dbReference>
<comment type="caution">
    <text evidence="2">The sequence shown here is derived from an EMBL/GenBank/DDBJ whole genome shotgun (WGS) entry which is preliminary data.</text>
</comment>
<protein>
    <submittedName>
        <fullName evidence="2">Uncharacterized protein</fullName>
    </submittedName>
</protein>
<gene>
    <name evidence="2" type="ORF">B0T21DRAFT_348646</name>
</gene>
<accession>A0AA40BLW6</accession>
<evidence type="ECO:0000256" key="1">
    <source>
        <dbReference type="SAM" id="SignalP"/>
    </source>
</evidence>
<organism evidence="2 3">
    <name type="scientific">Apiosordaria backusii</name>
    <dbReference type="NCBI Taxonomy" id="314023"/>
    <lineage>
        <taxon>Eukaryota</taxon>
        <taxon>Fungi</taxon>
        <taxon>Dikarya</taxon>
        <taxon>Ascomycota</taxon>
        <taxon>Pezizomycotina</taxon>
        <taxon>Sordariomycetes</taxon>
        <taxon>Sordariomycetidae</taxon>
        <taxon>Sordariales</taxon>
        <taxon>Lasiosphaeriaceae</taxon>
        <taxon>Apiosordaria</taxon>
    </lineage>
</organism>
<dbReference type="PROSITE" id="PS51257">
    <property type="entry name" value="PROKAR_LIPOPROTEIN"/>
    <property type="match status" value="1"/>
</dbReference>
<keyword evidence="3" id="KW-1185">Reference proteome</keyword>
<reference evidence="2" key="1">
    <citation type="submission" date="2023-06" db="EMBL/GenBank/DDBJ databases">
        <title>Genome-scale phylogeny and comparative genomics of the fungal order Sordariales.</title>
        <authorList>
            <consortium name="Lawrence Berkeley National Laboratory"/>
            <person name="Hensen N."/>
            <person name="Bonometti L."/>
            <person name="Westerberg I."/>
            <person name="Brannstrom I.O."/>
            <person name="Guillou S."/>
            <person name="Cros-Aarteil S."/>
            <person name="Calhoun S."/>
            <person name="Haridas S."/>
            <person name="Kuo A."/>
            <person name="Mondo S."/>
            <person name="Pangilinan J."/>
            <person name="Riley R."/>
            <person name="Labutti K."/>
            <person name="Andreopoulos B."/>
            <person name="Lipzen A."/>
            <person name="Chen C."/>
            <person name="Yanf M."/>
            <person name="Daum C."/>
            <person name="Ng V."/>
            <person name="Clum A."/>
            <person name="Steindorff A."/>
            <person name="Ohm R."/>
            <person name="Martin F."/>
            <person name="Silar P."/>
            <person name="Natvig D."/>
            <person name="Lalanne C."/>
            <person name="Gautier V."/>
            <person name="Ament-Velasquez S.L."/>
            <person name="Kruys A."/>
            <person name="Hutchinson M.I."/>
            <person name="Powell A.J."/>
            <person name="Barry K."/>
            <person name="Miller A.N."/>
            <person name="Grigoriev I.V."/>
            <person name="Debuchy R."/>
            <person name="Gladieux P."/>
            <person name="Thoren M.H."/>
            <person name="Johannesson H."/>
        </authorList>
    </citation>
    <scope>NUCLEOTIDE SEQUENCE</scope>
    <source>
        <strain evidence="2">CBS 540.89</strain>
    </source>
</reference>
<evidence type="ECO:0000313" key="3">
    <source>
        <dbReference type="Proteomes" id="UP001172159"/>
    </source>
</evidence>
<sequence>MKSFLLLLSSISLASSACAQGKDYFFRYVAGNSVINGQRLRGNFSIPYVSPGVSHAPYNPSDHFNRIHLNTSLTSTTPKVLLVVPTNPHPPPVPGYYGLSNAEGFDSAYRLVFSYRPDEAGNGFVYRNWRTNGNLLRFDVGGVNDDGYRWIAVREVTQAGNERWVPWWVKPTVGNIATLEGWEYDIAELELVEATGPVNSNAPGGVQE</sequence>
<evidence type="ECO:0000313" key="2">
    <source>
        <dbReference type="EMBL" id="KAK0736607.1"/>
    </source>
</evidence>
<feature type="signal peptide" evidence="1">
    <location>
        <begin position="1"/>
        <end position="19"/>
    </location>
</feature>
<name>A0AA40BLW6_9PEZI</name>
<proteinExistence type="predicted"/>
<keyword evidence="1" id="KW-0732">Signal</keyword>